<protein>
    <submittedName>
        <fullName evidence="1">SusD/RagB family nutrient-binding outer membrane lipoprotein</fullName>
    </submittedName>
</protein>
<organism evidence="1 2">
    <name type="scientific">Candidatus Rikenella faecigallinarum</name>
    <dbReference type="NCBI Taxonomy" id="2838745"/>
    <lineage>
        <taxon>Bacteria</taxon>
        <taxon>Pseudomonadati</taxon>
        <taxon>Bacteroidota</taxon>
        <taxon>Bacteroidia</taxon>
        <taxon>Bacteroidales</taxon>
        <taxon>Rikenellaceae</taxon>
        <taxon>Rikenella</taxon>
    </lineage>
</organism>
<dbReference type="Gene3D" id="1.25.40.390">
    <property type="match status" value="2"/>
</dbReference>
<dbReference type="InterPro" id="IPR011990">
    <property type="entry name" value="TPR-like_helical_dom_sf"/>
</dbReference>
<dbReference type="EMBL" id="DXHL01000006">
    <property type="protein sequence ID" value="HIW10086.1"/>
    <property type="molecule type" value="Genomic_DNA"/>
</dbReference>
<dbReference type="InterPro" id="IPR024302">
    <property type="entry name" value="SusD-like"/>
</dbReference>
<dbReference type="Pfam" id="PF12771">
    <property type="entry name" value="SusD-like_2"/>
    <property type="match status" value="1"/>
</dbReference>
<dbReference type="PROSITE" id="PS51257">
    <property type="entry name" value="PROKAR_LIPOPROTEIN"/>
    <property type="match status" value="1"/>
</dbReference>
<keyword evidence="1" id="KW-0449">Lipoprotein</keyword>
<proteinExistence type="predicted"/>
<dbReference type="Pfam" id="PF12741">
    <property type="entry name" value="SusD-like"/>
    <property type="match status" value="1"/>
</dbReference>
<dbReference type="InterPro" id="IPR041662">
    <property type="entry name" value="SusD-like_2"/>
</dbReference>
<name>A0A9D1QC93_9BACT</name>
<reference evidence="1" key="2">
    <citation type="submission" date="2021-04" db="EMBL/GenBank/DDBJ databases">
        <authorList>
            <person name="Gilroy R."/>
        </authorList>
    </citation>
    <scope>NUCLEOTIDE SEQUENCE</scope>
    <source>
        <strain evidence="1">ChiBcec15-1070</strain>
    </source>
</reference>
<evidence type="ECO:0000313" key="1">
    <source>
        <dbReference type="EMBL" id="HIW10086.1"/>
    </source>
</evidence>
<reference evidence="1" key="1">
    <citation type="journal article" date="2021" name="PeerJ">
        <title>Extensive microbial diversity within the chicken gut microbiome revealed by metagenomics and culture.</title>
        <authorList>
            <person name="Gilroy R."/>
            <person name="Ravi A."/>
            <person name="Getino M."/>
            <person name="Pursley I."/>
            <person name="Horton D.L."/>
            <person name="Alikhan N.F."/>
            <person name="Baker D."/>
            <person name="Gharbi K."/>
            <person name="Hall N."/>
            <person name="Watson M."/>
            <person name="Adriaenssens E.M."/>
            <person name="Foster-Nyarko E."/>
            <person name="Jarju S."/>
            <person name="Secka A."/>
            <person name="Antonio M."/>
            <person name="Oren A."/>
            <person name="Chaudhuri R.R."/>
            <person name="La Ragione R."/>
            <person name="Hildebrand F."/>
            <person name="Pallen M.J."/>
        </authorList>
    </citation>
    <scope>NUCLEOTIDE SEQUENCE</scope>
    <source>
        <strain evidence="1">ChiBcec15-1070</strain>
    </source>
</reference>
<dbReference type="SUPFAM" id="SSF48452">
    <property type="entry name" value="TPR-like"/>
    <property type="match status" value="1"/>
</dbReference>
<sequence>MKITKYLIGGLAALALVGCKDKMRELNSNPNTIGETDPRYMFLNATQNLDNTRGSIENATKNDGVKMQYFVYYTGAAEGQYCNPTANSYTSPGTISNYYSWLYGVGYRMTLLQNYIDDNITDPVQQQRYQDLRAIAGIVKVYEAFRVFQNYGAAVYSEAFKAITEGITLPKYDVFSNEVYEALDDELAGYIAVLAAPANENTVELLEYDPIYGYVVNAAAGAPTLLGNYDQQRTMWKKFGNSYRLYMAWIMQEADPTRFSKVLSETQTSGWFETAADGAYAYMNGNSANGGQYNSDGSSDISTLYSVSDNFISYLKYLDDPRLPLLARANDLYAANTGLQWIQNFFPDSLQKRSVYNEDTKTWSEQLWDYDKVFNYVADPKLAYQGQSPNPYDYDKSNPGKFWGQRTFTFTFYQKTTPSAVVNADGSWTITGLDGQTCLITKADTSITLSMASRPQGRYFVAGGGKNFGDNAGTSGQNGLDGSVDNNANLFFRQPLYTYPEFCFMMAYLTNAGQNTGKSADQWYEAGVTAAMEELQGDAIRSQVQVATNPQYTYAYNNGTTTVTYTVNPEIVGVNDNGVYDISGQIATYVAAQALANATDKVEAIVGQMWIYAYNQPIKMWDWWRKTGYPKIVDVPAPANRPAGLYWMQPYKESTNEALTWPRRGSLPQPQAANNVNYNAARDELLTQPNYGSIYNETTGRIYWDTQGLQ</sequence>
<gene>
    <name evidence="1" type="ORF">H9888_01160</name>
</gene>
<accession>A0A9D1QC93</accession>
<dbReference type="AlphaFoldDB" id="A0A9D1QC93"/>
<comment type="caution">
    <text evidence="1">The sequence shown here is derived from an EMBL/GenBank/DDBJ whole genome shotgun (WGS) entry which is preliminary data.</text>
</comment>
<dbReference type="Proteomes" id="UP000823926">
    <property type="component" value="Unassembled WGS sequence"/>
</dbReference>
<evidence type="ECO:0000313" key="2">
    <source>
        <dbReference type="Proteomes" id="UP000823926"/>
    </source>
</evidence>